<organism evidence="1">
    <name type="scientific">marine sediment metagenome</name>
    <dbReference type="NCBI Taxonomy" id="412755"/>
    <lineage>
        <taxon>unclassified sequences</taxon>
        <taxon>metagenomes</taxon>
        <taxon>ecological metagenomes</taxon>
    </lineage>
</organism>
<comment type="caution">
    <text evidence="1">The sequence shown here is derived from an EMBL/GenBank/DDBJ whole genome shotgun (WGS) entry which is preliminary data.</text>
</comment>
<dbReference type="EMBL" id="LAZR01036178">
    <property type="protein sequence ID" value="KKL25538.1"/>
    <property type="molecule type" value="Genomic_DNA"/>
</dbReference>
<protein>
    <recommendedName>
        <fullName evidence="2">Glycosyl transferase family 1 domain-containing protein</fullName>
    </recommendedName>
</protein>
<reference evidence="1" key="1">
    <citation type="journal article" date="2015" name="Nature">
        <title>Complex archaea that bridge the gap between prokaryotes and eukaryotes.</title>
        <authorList>
            <person name="Spang A."/>
            <person name="Saw J.H."/>
            <person name="Jorgensen S.L."/>
            <person name="Zaremba-Niedzwiedzka K."/>
            <person name="Martijn J."/>
            <person name="Lind A.E."/>
            <person name="van Eijk R."/>
            <person name="Schleper C."/>
            <person name="Guy L."/>
            <person name="Ettema T.J."/>
        </authorList>
    </citation>
    <scope>NUCLEOTIDE SEQUENCE</scope>
</reference>
<evidence type="ECO:0000313" key="1">
    <source>
        <dbReference type="EMBL" id="KKL25538.1"/>
    </source>
</evidence>
<name>A0A0F9ENT5_9ZZZZ</name>
<dbReference type="AlphaFoldDB" id="A0A0F9ENT5"/>
<accession>A0A0F9ENT5</accession>
<gene>
    <name evidence="1" type="ORF">LCGC14_2404300</name>
</gene>
<dbReference type="SUPFAM" id="SSF53756">
    <property type="entry name" value="UDP-Glycosyltransferase/glycogen phosphorylase"/>
    <property type="match status" value="1"/>
</dbReference>
<proteinExistence type="predicted"/>
<sequence length="268" mass="30725">MKIGWVRDFTLAERPGGAQVCEDLLRRAVPKGVELIECPPGSVQPDVDGYAVLRCQRYSVEEIKQIVSKPCFHWAMDYWEWGNFEQRELIFTKIKNIVFGSPLHKSVFVSRWGLGEDAGLLAYPMDVERWISLREKSNGRRGAMWYGEIHPYKGLDLTITWAMKNKVTLDIYGIGLKGAEHENPYINLKGQCTGEEQGLALASHELFPHFPRAPEGFCYSIMEAWLAGLRVVYSGRIGLDSWEMPWEDLARNCHEAPTKFWKLVEQCL</sequence>
<evidence type="ECO:0008006" key="2">
    <source>
        <dbReference type="Google" id="ProtNLM"/>
    </source>
</evidence>
<dbReference type="Gene3D" id="3.40.50.2000">
    <property type="entry name" value="Glycogen Phosphorylase B"/>
    <property type="match status" value="1"/>
</dbReference>